<accession>A0A7X9SWR4</accession>
<dbReference type="InterPro" id="IPR029016">
    <property type="entry name" value="GAF-like_dom_sf"/>
</dbReference>
<evidence type="ECO:0000313" key="4">
    <source>
        <dbReference type="EMBL" id="NMF09237.1"/>
    </source>
</evidence>
<evidence type="ECO:0000313" key="5">
    <source>
        <dbReference type="Proteomes" id="UP000589552"/>
    </source>
</evidence>
<dbReference type="GO" id="GO:0003700">
    <property type="term" value="F:DNA-binding transcription factor activity"/>
    <property type="evidence" value="ECO:0007669"/>
    <property type="project" value="TreeGrafter"/>
</dbReference>
<dbReference type="GO" id="GO:0003677">
    <property type="term" value="F:DNA binding"/>
    <property type="evidence" value="ECO:0007669"/>
    <property type="project" value="InterPro"/>
</dbReference>
<dbReference type="SUPFAM" id="SSF46785">
    <property type="entry name" value="Winged helix' DNA-binding domain"/>
    <property type="match status" value="1"/>
</dbReference>
<dbReference type="PANTHER" id="PTHR30136:SF35">
    <property type="entry name" value="HTH-TYPE TRANSCRIPTIONAL REGULATOR RV1719"/>
    <property type="match status" value="1"/>
</dbReference>
<dbReference type="GO" id="GO:0045892">
    <property type="term" value="P:negative regulation of DNA-templated transcription"/>
    <property type="evidence" value="ECO:0007669"/>
    <property type="project" value="TreeGrafter"/>
</dbReference>
<keyword evidence="2" id="KW-0804">Transcription</keyword>
<evidence type="ECO:0000256" key="1">
    <source>
        <dbReference type="ARBA" id="ARBA00023015"/>
    </source>
</evidence>
<keyword evidence="1" id="KW-0805">Transcription regulation</keyword>
<feature type="domain" description="HTH iclR-type" evidence="3">
    <location>
        <begin position="9"/>
        <end position="69"/>
    </location>
</feature>
<dbReference type="SUPFAM" id="SSF55781">
    <property type="entry name" value="GAF domain-like"/>
    <property type="match status" value="1"/>
</dbReference>
<evidence type="ECO:0000259" key="3">
    <source>
        <dbReference type="PROSITE" id="PS51077"/>
    </source>
</evidence>
<dbReference type="RefSeq" id="WP_168937723.1">
    <property type="nucleotide sequence ID" value="NZ_DYUU01000054.1"/>
</dbReference>
<sequence length="240" mass="26392">MTETTRPRHRMVDRVAAILELVARSGDGLTLTDISQQLGYPLSTTQGLVNGLTATGYLDERMKRYTLGMAPYLLNAMAGRRPIDVVTQADIDEIYRETGMITVLSIAVDGRVFYLRSKADGMTHQYLTENFLARSLIRTSSGWVLLSGFDKRDLWSYLKSLPGDDQPYIDAFLAQAGDIAETGICAAPGVAESNNDGVSIAVEQDGHVVASLGVIGSHEEITARRDELVEALERRRPLWS</sequence>
<dbReference type="PROSITE" id="PS51077">
    <property type="entry name" value="HTH_ICLR"/>
    <property type="match status" value="1"/>
</dbReference>
<dbReference type="InterPro" id="IPR050707">
    <property type="entry name" value="HTH_MetabolicPath_Reg"/>
</dbReference>
<dbReference type="SMART" id="SM00346">
    <property type="entry name" value="HTH_ICLR"/>
    <property type="match status" value="1"/>
</dbReference>
<dbReference type="InterPro" id="IPR036390">
    <property type="entry name" value="WH_DNA-bd_sf"/>
</dbReference>
<organism evidence="4 5">
    <name type="scientific">Corynebacterium xerosis</name>
    <dbReference type="NCBI Taxonomy" id="1725"/>
    <lineage>
        <taxon>Bacteria</taxon>
        <taxon>Bacillati</taxon>
        <taxon>Actinomycetota</taxon>
        <taxon>Actinomycetes</taxon>
        <taxon>Mycobacteriales</taxon>
        <taxon>Corynebacteriaceae</taxon>
        <taxon>Corynebacterium</taxon>
    </lineage>
</organism>
<dbReference type="Proteomes" id="UP000589552">
    <property type="component" value="Unassembled WGS sequence"/>
</dbReference>
<dbReference type="InterPro" id="IPR005471">
    <property type="entry name" value="Tscrpt_reg_IclR_N"/>
</dbReference>
<dbReference type="Gene3D" id="1.10.10.10">
    <property type="entry name" value="Winged helix-like DNA-binding domain superfamily/Winged helix DNA-binding domain"/>
    <property type="match status" value="1"/>
</dbReference>
<dbReference type="Gene3D" id="3.30.450.40">
    <property type="match status" value="1"/>
</dbReference>
<protein>
    <submittedName>
        <fullName evidence="4">Helix-turn-helix domain-containing protein</fullName>
    </submittedName>
</protein>
<reference evidence="4 5" key="1">
    <citation type="submission" date="2020-04" db="EMBL/GenBank/DDBJ databases">
        <authorList>
            <person name="Hitch T.C.A."/>
            <person name="Wylensek D."/>
            <person name="Clavel T."/>
        </authorList>
    </citation>
    <scope>NUCLEOTIDE SEQUENCE [LARGE SCALE GENOMIC DNA]</scope>
    <source>
        <strain evidence="4 5">BL-383-APC-2I</strain>
    </source>
</reference>
<dbReference type="AlphaFoldDB" id="A0A7X9SWR4"/>
<dbReference type="PANTHER" id="PTHR30136">
    <property type="entry name" value="HELIX-TURN-HELIX TRANSCRIPTIONAL REGULATOR, ICLR FAMILY"/>
    <property type="match status" value="1"/>
</dbReference>
<comment type="caution">
    <text evidence="4">The sequence shown here is derived from an EMBL/GenBank/DDBJ whole genome shotgun (WGS) entry which is preliminary data.</text>
</comment>
<name>A0A7X9SWR4_9CORY</name>
<dbReference type="Pfam" id="PF09339">
    <property type="entry name" value="HTH_IclR"/>
    <property type="match status" value="1"/>
</dbReference>
<evidence type="ECO:0000256" key="2">
    <source>
        <dbReference type="ARBA" id="ARBA00023163"/>
    </source>
</evidence>
<proteinExistence type="predicted"/>
<dbReference type="InterPro" id="IPR036388">
    <property type="entry name" value="WH-like_DNA-bd_sf"/>
</dbReference>
<dbReference type="EMBL" id="JABAGA010000003">
    <property type="protein sequence ID" value="NMF09237.1"/>
    <property type="molecule type" value="Genomic_DNA"/>
</dbReference>
<gene>
    <name evidence="4" type="ORF">HF852_06440</name>
</gene>